<evidence type="ECO:0000256" key="1">
    <source>
        <dbReference type="SAM" id="SignalP"/>
    </source>
</evidence>
<proteinExistence type="predicted"/>
<organism evidence="2 3">
    <name type="scientific">Alteriqipengyuania halimionae</name>
    <dbReference type="NCBI Taxonomy" id="1926630"/>
    <lineage>
        <taxon>Bacteria</taxon>
        <taxon>Pseudomonadati</taxon>
        <taxon>Pseudomonadota</taxon>
        <taxon>Alphaproteobacteria</taxon>
        <taxon>Sphingomonadales</taxon>
        <taxon>Erythrobacteraceae</taxon>
        <taxon>Alteriqipengyuania</taxon>
    </lineage>
</organism>
<dbReference type="EMBL" id="WTYR01000001">
    <property type="protein sequence ID" value="MXP09354.1"/>
    <property type="molecule type" value="Genomic_DNA"/>
</dbReference>
<keyword evidence="1" id="KW-0732">Signal</keyword>
<comment type="caution">
    <text evidence="2">The sequence shown here is derived from an EMBL/GenBank/DDBJ whole genome shotgun (WGS) entry which is preliminary data.</text>
</comment>
<feature type="chain" id="PRO_5026190799" evidence="1">
    <location>
        <begin position="25"/>
        <end position="90"/>
    </location>
</feature>
<feature type="signal peptide" evidence="1">
    <location>
        <begin position="1"/>
        <end position="24"/>
    </location>
</feature>
<gene>
    <name evidence="2" type="ORF">GRI68_04085</name>
</gene>
<accession>A0A6I4U228</accession>
<reference evidence="2 3" key="1">
    <citation type="submission" date="2019-12" db="EMBL/GenBank/DDBJ databases">
        <title>Genomic-based taxomic classification of the family Erythrobacteraceae.</title>
        <authorList>
            <person name="Xu L."/>
        </authorList>
    </citation>
    <scope>NUCLEOTIDE SEQUENCE [LARGE SCALE GENOMIC DNA]</scope>
    <source>
        <strain evidence="2 3">LMG 29519</strain>
    </source>
</reference>
<keyword evidence="3" id="KW-1185">Reference proteome</keyword>
<evidence type="ECO:0000313" key="2">
    <source>
        <dbReference type="EMBL" id="MXP09354.1"/>
    </source>
</evidence>
<dbReference type="RefSeq" id="WP_160616053.1">
    <property type="nucleotide sequence ID" value="NZ_WTYR01000001.1"/>
</dbReference>
<name>A0A6I4U228_9SPHN</name>
<dbReference type="Proteomes" id="UP000429229">
    <property type="component" value="Unassembled WGS sequence"/>
</dbReference>
<dbReference type="AlphaFoldDB" id="A0A6I4U228"/>
<protein>
    <submittedName>
        <fullName evidence="2">Uncharacterized protein</fullName>
    </submittedName>
</protein>
<evidence type="ECO:0000313" key="3">
    <source>
        <dbReference type="Proteomes" id="UP000429229"/>
    </source>
</evidence>
<sequence>MLRRLLTCLAVLTGLAAVAAPAQAENARSLVSQVESQIGDTIDCKDDDKACECRAKGKDGKKIEDKDCPREKRRTIYIPPIYVGVDLALQ</sequence>